<dbReference type="Proteomes" id="UP000030104">
    <property type="component" value="Unassembled WGS sequence"/>
</dbReference>
<accession>A0A0A2L3F5</accession>
<proteinExistence type="predicted"/>
<organism evidence="1 2">
    <name type="scientific">Penicillium italicum</name>
    <name type="common">Blue mold</name>
    <dbReference type="NCBI Taxonomy" id="40296"/>
    <lineage>
        <taxon>Eukaryota</taxon>
        <taxon>Fungi</taxon>
        <taxon>Dikarya</taxon>
        <taxon>Ascomycota</taxon>
        <taxon>Pezizomycotina</taxon>
        <taxon>Eurotiomycetes</taxon>
        <taxon>Eurotiomycetidae</taxon>
        <taxon>Eurotiales</taxon>
        <taxon>Aspergillaceae</taxon>
        <taxon>Penicillium</taxon>
    </lineage>
</organism>
<comment type="caution">
    <text evidence="1">The sequence shown here is derived from an EMBL/GenBank/DDBJ whole genome shotgun (WGS) entry which is preliminary data.</text>
</comment>
<dbReference type="AlphaFoldDB" id="A0A0A2L3F5"/>
<name>A0A0A2L3F5_PENIT</name>
<sequence>MIYLPRVNLRFELDSCPFQVALFVRKRHKWDRKEQHTQCIYCSSFAHLGVVWPVWLVTDPLSFEL</sequence>
<protein>
    <submittedName>
        <fullName evidence="1">Uncharacterized protein</fullName>
    </submittedName>
</protein>
<reference evidence="1 2" key="1">
    <citation type="journal article" date="2015" name="Mol. Plant Microbe Interact.">
        <title>Genome, transcriptome, and functional analyses of Penicillium expansum provide new insights into secondary metabolism and pathogenicity.</title>
        <authorList>
            <person name="Ballester A.R."/>
            <person name="Marcet-Houben M."/>
            <person name="Levin E."/>
            <person name="Sela N."/>
            <person name="Selma-Lazaro C."/>
            <person name="Carmona L."/>
            <person name="Wisniewski M."/>
            <person name="Droby S."/>
            <person name="Gonzalez-Candelas L."/>
            <person name="Gabaldon T."/>
        </authorList>
    </citation>
    <scope>NUCLEOTIDE SEQUENCE [LARGE SCALE GENOMIC DNA]</scope>
    <source>
        <strain evidence="1 2">PHI-1</strain>
    </source>
</reference>
<keyword evidence="2" id="KW-1185">Reference proteome</keyword>
<gene>
    <name evidence="1" type="ORF">PITC_039240</name>
</gene>
<dbReference type="EMBL" id="JQGA01000780">
    <property type="protein sequence ID" value="KGO73713.1"/>
    <property type="molecule type" value="Genomic_DNA"/>
</dbReference>
<evidence type="ECO:0000313" key="1">
    <source>
        <dbReference type="EMBL" id="KGO73713.1"/>
    </source>
</evidence>
<dbReference type="HOGENOM" id="CLU_2850406_0_0_1"/>
<evidence type="ECO:0000313" key="2">
    <source>
        <dbReference type="Proteomes" id="UP000030104"/>
    </source>
</evidence>